<evidence type="ECO:0000313" key="7">
    <source>
        <dbReference type="Proteomes" id="UP000295517"/>
    </source>
</evidence>
<dbReference type="CDD" id="cd06174">
    <property type="entry name" value="MFS"/>
    <property type="match status" value="1"/>
</dbReference>
<dbReference type="GO" id="GO:0022857">
    <property type="term" value="F:transmembrane transporter activity"/>
    <property type="evidence" value="ECO:0007669"/>
    <property type="project" value="InterPro"/>
</dbReference>
<feature type="transmembrane region" description="Helical" evidence="4">
    <location>
        <begin position="390"/>
        <end position="410"/>
    </location>
</feature>
<dbReference type="InterPro" id="IPR036259">
    <property type="entry name" value="MFS_trans_sf"/>
</dbReference>
<dbReference type="PROSITE" id="PS50850">
    <property type="entry name" value="MFS"/>
    <property type="match status" value="1"/>
</dbReference>
<dbReference type="RefSeq" id="WP_135061111.1">
    <property type="nucleotide sequence ID" value="NZ_CP038254.1"/>
</dbReference>
<evidence type="ECO:0000256" key="3">
    <source>
        <dbReference type="ARBA" id="ARBA00023136"/>
    </source>
</evidence>
<evidence type="ECO:0000256" key="1">
    <source>
        <dbReference type="ARBA" id="ARBA00022692"/>
    </source>
</evidence>
<organism evidence="6 7">
    <name type="scientific">Legionella israelensis</name>
    <dbReference type="NCBI Taxonomy" id="454"/>
    <lineage>
        <taxon>Bacteria</taxon>
        <taxon>Pseudomonadati</taxon>
        <taxon>Pseudomonadota</taxon>
        <taxon>Gammaproteobacteria</taxon>
        <taxon>Legionellales</taxon>
        <taxon>Legionellaceae</taxon>
        <taxon>Legionella</taxon>
    </lineage>
</organism>
<feature type="transmembrane region" description="Helical" evidence="4">
    <location>
        <begin position="167"/>
        <end position="192"/>
    </location>
</feature>
<protein>
    <submittedName>
        <fullName evidence="6">MFS transporter</fullName>
    </submittedName>
</protein>
<dbReference type="EMBL" id="CP038254">
    <property type="protein sequence ID" value="QBR84964.1"/>
    <property type="molecule type" value="Genomic_DNA"/>
</dbReference>
<reference evidence="6 7" key="1">
    <citation type="submission" date="2019-03" db="EMBL/GenBank/DDBJ databases">
        <title>Diverse conjugative elements silence natural transformation in Legionella species.</title>
        <authorList>
            <person name="Durieux I."/>
            <person name="Ginevra C."/>
            <person name="Attaiech L."/>
            <person name="Picq K."/>
            <person name="Juan P.A."/>
            <person name="Jarraud S."/>
            <person name="Charpentier X."/>
        </authorList>
    </citation>
    <scope>NUCLEOTIDE SEQUENCE [LARGE SCALE GENOMIC DNA]</scope>
    <source>
        <strain evidence="6 7">HL-0427-4011</strain>
    </source>
</reference>
<feature type="transmembrane region" description="Helical" evidence="4">
    <location>
        <begin position="316"/>
        <end position="339"/>
    </location>
</feature>
<dbReference type="AlphaFoldDB" id="A0AAX1EIU6"/>
<feature type="transmembrane region" description="Helical" evidence="4">
    <location>
        <begin position="351"/>
        <end position="370"/>
    </location>
</feature>
<feature type="transmembrane region" description="Helical" evidence="4">
    <location>
        <begin position="139"/>
        <end position="161"/>
    </location>
</feature>
<evidence type="ECO:0000259" key="5">
    <source>
        <dbReference type="PROSITE" id="PS50850"/>
    </source>
</evidence>
<dbReference type="Pfam" id="PF07690">
    <property type="entry name" value="MFS_1"/>
    <property type="match status" value="1"/>
</dbReference>
<feature type="transmembrane region" description="Helical" evidence="4">
    <location>
        <begin position="291"/>
        <end position="310"/>
    </location>
</feature>
<keyword evidence="2 4" id="KW-1133">Transmembrane helix</keyword>
<evidence type="ECO:0000256" key="4">
    <source>
        <dbReference type="SAM" id="Phobius"/>
    </source>
</evidence>
<accession>A0AAX1EIU6</accession>
<keyword evidence="3 4" id="KW-0472">Membrane</keyword>
<feature type="transmembrane region" description="Helical" evidence="4">
    <location>
        <begin position="229"/>
        <end position="247"/>
    </location>
</feature>
<dbReference type="InterPro" id="IPR011701">
    <property type="entry name" value="MFS"/>
</dbReference>
<dbReference type="SUPFAM" id="SSF103473">
    <property type="entry name" value="MFS general substrate transporter"/>
    <property type="match status" value="1"/>
</dbReference>
<proteinExistence type="predicted"/>
<feature type="transmembrane region" description="Helical" evidence="4">
    <location>
        <begin position="12"/>
        <end position="32"/>
    </location>
</feature>
<sequence>MVNKRLLYQKELLAAVLLWFSSSLFYMHQYMYRVLPTTLRHKFIKEFSLEMTDVAQLTVFLFYSYLFLILLSGVIIRRFGKSRTLITAVFCNQLAIIIMIKADQYWMLVISEVLFGLSGAFSANIALSYIKEMNLKQHTGYLTSITLCMGYFGVFLGGWPVKTLSDLFTWRIAIISFSLINVIIFCIQILGYRYSVKSSSAKWINRPTTLFTRPTVSPYKSWLTWSQNLYACFQFLPASCFVLVWLGPFMHLELKEHKAYSIFSTSCVVLGIALGLLLLGHLLNLKLNKKGLQIISSLIGLIASTCIIYAELLHVWILFIVLFIMGLAMSAYMVATIIVQTHTPTTYISPILAIHIFFINIGGVLALNFIDFLLNLELNLYHLETLKAYHYTFIIIPISFLMAFIIALLMPKNL</sequence>
<dbReference type="Gene3D" id="1.20.1250.20">
    <property type="entry name" value="MFS general substrate transporter like domains"/>
    <property type="match status" value="2"/>
</dbReference>
<dbReference type="InterPro" id="IPR020846">
    <property type="entry name" value="MFS_dom"/>
</dbReference>
<dbReference type="Proteomes" id="UP000295517">
    <property type="component" value="Chromosome"/>
</dbReference>
<evidence type="ECO:0000313" key="6">
    <source>
        <dbReference type="EMBL" id="QBR84964.1"/>
    </source>
</evidence>
<feature type="domain" description="Major facilitator superfamily (MFS) profile" evidence="5">
    <location>
        <begin position="14"/>
        <end position="414"/>
    </location>
</feature>
<feature type="transmembrane region" description="Helical" evidence="4">
    <location>
        <begin position="54"/>
        <end position="76"/>
    </location>
</feature>
<feature type="transmembrane region" description="Helical" evidence="4">
    <location>
        <begin position="83"/>
        <end position="100"/>
    </location>
</feature>
<feature type="transmembrane region" description="Helical" evidence="4">
    <location>
        <begin position="106"/>
        <end position="127"/>
    </location>
</feature>
<keyword evidence="1 4" id="KW-0812">Transmembrane</keyword>
<gene>
    <name evidence="6" type="ORF">E3983_11745</name>
</gene>
<name>A0AAX1EIU6_9GAMM</name>
<evidence type="ECO:0000256" key="2">
    <source>
        <dbReference type="ARBA" id="ARBA00022989"/>
    </source>
</evidence>
<feature type="transmembrane region" description="Helical" evidence="4">
    <location>
        <begin position="259"/>
        <end position="279"/>
    </location>
</feature>